<evidence type="ECO:0000313" key="7">
    <source>
        <dbReference type="Proteomes" id="UP000261257"/>
    </source>
</evidence>
<keyword evidence="2" id="KW-0184">Conjugation</keyword>
<evidence type="ECO:0000256" key="4">
    <source>
        <dbReference type="SAM" id="MobiDB-lite"/>
    </source>
</evidence>
<evidence type="ECO:0000259" key="5">
    <source>
        <dbReference type="Pfam" id="PF03389"/>
    </source>
</evidence>
<dbReference type="Proteomes" id="UP000261257">
    <property type="component" value="Unassembled WGS sequence"/>
</dbReference>
<dbReference type="NCBIfam" id="NF041496">
    <property type="entry name" value="MobQ"/>
    <property type="match status" value="1"/>
</dbReference>
<dbReference type="Gene3D" id="3.30.930.30">
    <property type="match status" value="1"/>
</dbReference>
<comment type="caution">
    <text evidence="6">The sequence shown here is derived from an EMBL/GenBank/DDBJ whole genome shotgun (WGS) entry which is preliminary data.</text>
</comment>
<gene>
    <name evidence="6" type="ORF">DXC39_24445</name>
</gene>
<protein>
    <submittedName>
        <fullName evidence="6">MobA/MobL protein</fullName>
    </submittedName>
</protein>
<dbReference type="AlphaFoldDB" id="A0A3E4TZ40"/>
<name>A0A3E4TZ40_9FIRM</name>
<evidence type="ECO:0000313" key="6">
    <source>
        <dbReference type="EMBL" id="RGL98332.1"/>
    </source>
</evidence>
<feature type="region of interest" description="Disordered" evidence="4">
    <location>
        <begin position="539"/>
        <end position="561"/>
    </location>
</feature>
<evidence type="ECO:0000256" key="1">
    <source>
        <dbReference type="ARBA" id="ARBA00010873"/>
    </source>
</evidence>
<dbReference type="InterPro" id="IPR005053">
    <property type="entry name" value="MobA_MobL"/>
</dbReference>
<feature type="domain" description="MobA/MobL protein" evidence="5">
    <location>
        <begin position="17"/>
        <end position="307"/>
    </location>
</feature>
<keyword evidence="3" id="KW-0175">Coiled coil</keyword>
<evidence type="ECO:0000256" key="3">
    <source>
        <dbReference type="SAM" id="Coils"/>
    </source>
</evidence>
<feature type="coiled-coil region" evidence="3">
    <location>
        <begin position="426"/>
        <end position="460"/>
    </location>
</feature>
<reference evidence="6 7" key="1">
    <citation type="submission" date="2018-08" db="EMBL/GenBank/DDBJ databases">
        <title>A genome reference for cultivated species of the human gut microbiota.</title>
        <authorList>
            <person name="Zou Y."/>
            <person name="Xue W."/>
            <person name="Luo G."/>
        </authorList>
    </citation>
    <scope>NUCLEOTIDE SEQUENCE [LARGE SCALE GENOMIC DNA]</scope>
    <source>
        <strain evidence="6 7">TF05-11AC</strain>
    </source>
</reference>
<proteinExistence type="inferred from homology"/>
<comment type="similarity">
    <text evidence="1">Belongs to the MobA/MobL family.</text>
</comment>
<dbReference type="EMBL" id="QSSQ01000034">
    <property type="protein sequence ID" value="RGL98332.1"/>
    <property type="molecule type" value="Genomic_DNA"/>
</dbReference>
<dbReference type="Pfam" id="PF03389">
    <property type="entry name" value="MobA_MobL"/>
    <property type="match status" value="1"/>
</dbReference>
<accession>A0A3E4TZ40</accession>
<evidence type="ECO:0000256" key="2">
    <source>
        <dbReference type="ARBA" id="ARBA00022971"/>
    </source>
</evidence>
<organism evidence="6 7">
    <name type="scientific">Hungatella hathewayi</name>
    <dbReference type="NCBI Taxonomy" id="154046"/>
    <lineage>
        <taxon>Bacteria</taxon>
        <taxon>Bacillati</taxon>
        <taxon>Bacillota</taxon>
        <taxon>Clostridia</taxon>
        <taxon>Lachnospirales</taxon>
        <taxon>Lachnospiraceae</taxon>
        <taxon>Hungatella</taxon>
    </lineage>
</organism>
<dbReference type="RefSeq" id="WP_117634554.1">
    <property type="nucleotide sequence ID" value="NZ_QRQF01000053.1"/>
</dbReference>
<sequence>MAIYHLNVKIIGRNSGRSSVAATAYRSGDTLTNEWDGLTHDYSKKQWIEHSEIMLPDNAPESFQDRGTLWNAVEMAEKSGAAQLAREIEIALPLELNQSQHLDLVRSYIQKNFTDKGMCADFSIHNPPVTNGRGIPIDAYGTPTNAPNKMTFQNPHAHIMLTMRPLNDRGEWMAKSQLNYLCRKDNEEKSIPSSDIKEAEAEGWQKQYQYQIGKKKVWLTKEAAEQKDLKRVSKAPKSEKIQNEITADWNSKDSLFRWRESWAAMCNQSLKENGINQQIDHRSYEEQGVNQIATVHMGVEAFRAENRGIQTDRGNLNREILKDNEFLKQFEERIKKLEESETERLKQVSARLEGLRASYIAGAYQQICLSATLATEQDQNQTQMAIAAAYAKSAEQLMGILDTLGQSLEQRKKELHACSPIQIRRRKELESQLLETEVQIQEAKGRLAELDRAYKDKIKAPVSDSESLTQKRKQIQNLRKSLSVTYDEFYKLVDESKAQMKEIRDIIRGIRPVYDDLTEQELKKHHTGAYRAEILEKARMKGPELPEPEADGIKQNIRHRR</sequence>